<evidence type="ECO:0000256" key="1">
    <source>
        <dbReference type="SAM" id="MobiDB-lite"/>
    </source>
</evidence>
<comment type="caution">
    <text evidence="2">The sequence shown here is derived from an EMBL/GenBank/DDBJ whole genome shotgun (WGS) entry which is preliminary data.</text>
</comment>
<organism evidence="2 3">
    <name type="scientific">Couchioplanes caeruleus subsp. caeruleus</name>
    <dbReference type="NCBI Taxonomy" id="56427"/>
    <lineage>
        <taxon>Bacteria</taxon>
        <taxon>Bacillati</taxon>
        <taxon>Actinomycetota</taxon>
        <taxon>Actinomycetes</taxon>
        <taxon>Micromonosporales</taxon>
        <taxon>Micromonosporaceae</taxon>
        <taxon>Couchioplanes</taxon>
    </lineage>
</organism>
<reference evidence="2 3" key="1">
    <citation type="submission" date="2016-09" db="EMBL/GenBank/DDBJ databases">
        <title>Couchioplanes caeruleus draft genome sequence.</title>
        <authorList>
            <person name="Sheehan J."/>
            <person name="Caffrey P."/>
        </authorList>
    </citation>
    <scope>NUCLEOTIDE SEQUENCE [LARGE SCALE GENOMIC DNA]</scope>
    <source>
        <strain evidence="2 3">DSM 43634</strain>
    </source>
</reference>
<dbReference type="EMBL" id="MEIA01000449">
    <property type="protein sequence ID" value="OJF10883.1"/>
    <property type="molecule type" value="Genomic_DNA"/>
</dbReference>
<evidence type="ECO:0000313" key="2">
    <source>
        <dbReference type="EMBL" id="OJF10883.1"/>
    </source>
</evidence>
<accession>A0A1K0GNV5</accession>
<sequence length="188" mass="18884">MPWVQTTNLIANGGAESDPGGTGQPSAVTGWTVLEGAAAVVAYGTPGYPAPGGPGPADRGRNFLSGGTSARTRLTQLVTLPGTAQIDAGTTRFDFAGWLGGYAEQDDGVRLSLEFLSAAGTPLGLCVLGPVTATDRGRATGLLRRAGAGTVPPSSRTARVLLLFTRDGGTFNDGYADSLSLSLTAGGS</sequence>
<name>A0A1K0GNV5_9ACTN</name>
<keyword evidence="3" id="KW-1185">Reference proteome</keyword>
<protein>
    <submittedName>
        <fullName evidence="2">Phosphoesterase</fullName>
    </submittedName>
</protein>
<dbReference type="AlphaFoldDB" id="A0A1K0GNV5"/>
<gene>
    <name evidence="2" type="ORF">BG844_29865</name>
</gene>
<dbReference type="Proteomes" id="UP000182486">
    <property type="component" value="Unassembled WGS sequence"/>
</dbReference>
<dbReference type="Gene3D" id="2.60.120.260">
    <property type="entry name" value="Galactose-binding domain-like"/>
    <property type="match status" value="1"/>
</dbReference>
<evidence type="ECO:0000313" key="3">
    <source>
        <dbReference type="Proteomes" id="UP000182486"/>
    </source>
</evidence>
<proteinExistence type="predicted"/>
<feature type="compositionally biased region" description="Polar residues" evidence="1">
    <location>
        <begin position="1"/>
        <end position="10"/>
    </location>
</feature>
<feature type="region of interest" description="Disordered" evidence="1">
    <location>
        <begin position="1"/>
        <end position="26"/>
    </location>
</feature>